<dbReference type="AlphaFoldDB" id="A0A563VT28"/>
<keyword evidence="2" id="KW-1185">Reference proteome</keyword>
<reference evidence="1 2" key="1">
    <citation type="submission" date="2019-01" db="EMBL/GenBank/DDBJ databases">
        <authorList>
            <person name="Brito A."/>
        </authorList>
    </citation>
    <scope>NUCLEOTIDE SEQUENCE [LARGE SCALE GENOMIC DNA]</scope>
    <source>
        <strain evidence="1">1</strain>
    </source>
</reference>
<dbReference type="RefSeq" id="WP_186376155.1">
    <property type="nucleotide sequence ID" value="NZ_LR214015.1"/>
</dbReference>
<organism evidence="1 2">
    <name type="scientific">Hyella patelloides LEGE 07179</name>
    <dbReference type="NCBI Taxonomy" id="945734"/>
    <lineage>
        <taxon>Bacteria</taxon>
        <taxon>Bacillati</taxon>
        <taxon>Cyanobacteriota</taxon>
        <taxon>Cyanophyceae</taxon>
        <taxon>Pleurocapsales</taxon>
        <taxon>Hyellaceae</taxon>
        <taxon>Hyella</taxon>
    </lineage>
</organism>
<sequence length="57" mass="6411">MKFLLEEKGIAYKIFNISELEDMALVIGESFSSSEPMAVSQGIPLLSLSELKDYEIR</sequence>
<gene>
    <name evidence="1" type="ORF">H1P_2720001</name>
</gene>
<accession>A0A563VT28</accession>
<evidence type="ECO:0000313" key="2">
    <source>
        <dbReference type="Proteomes" id="UP000320055"/>
    </source>
</evidence>
<dbReference type="Proteomes" id="UP000320055">
    <property type="component" value="Unassembled WGS sequence"/>
</dbReference>
<evidence type="ECO:0000313" key="1">
    <source>
        <dbReference type="EMBL" id="VEP14573.1"/>
    </source>
</evidence>
<name>A0A563VT28_9CYAN</name>
<dbReference type="EMBL" id="CAACVJ010000193">
    <property type="protein sequence ID" value="VEP14573.1"/>
    <property type="molecule type" value="Genomic_DNA"/>
</dbReference>
<proteinExistence type="predicted"/>
<protein>
    <submittedName>
        <fullName evidence="1">Uncharacterized protein</fullName>
    </submittedName>
</protein>